<reference evidence="1 2" key="2">
    <citation type="submission" date="2018-11" db="EMBL/GenBank/DDBJ databases">
        <authorList>
            <consortium name="Pathogen Informatics"/>
        </authorList>
    </citation>
    <scope>NUCLEOTIDE SEQUENCE [LARGE SCALE GENOMIC DNA]</scope>
</reference>
<evidence type="ECO:0000313" key="2">
    <source>
        <dbReference type="Proteomes" id="UP000271162"/>
    </source>
</evidence>
<organism evidence="3">
    <name type="scientific">Nippostrongylus brasiliensis</name>
    <name type="common">Rat hookworm</name>
    <dbReference type="NCBI Taxonomy" id="27835"/>
    <lineage>
        <taxon>Eukaryota</taxon>
        <taxon>Metazoa</taxon>
        <taxon>Ecdysozoa</taxon>
        <taxon>Nematoda</taxon>
        <taxon>Chromadorea</taxon>
        <taxon>Rhabditida</taxon>
        <taxon>Rhabditina</taxon>
        <taxon>Rhabditomorpha</taxon>
        <taxon>Strongyloidea</taxon>
        <taxon>Heligmosomidae</taxon>
        <taxon>Nippostrongylus</taxon>
    </lineage>
</organism>
<proteinExistence type="predicted"/>
<accession>A0A0N4Y1E2</accession>
<dbReference type="EMBL" id="UYSL01020141">
    <property type="protein sequence ID" value="VDL73021.1"/>
    <property type="molecule type" value="Genomic_DNA"/>
</dbReference>
<keyword evidence="2" id="KW-1185">Reference proteome</keyword>
<gene>
    <name evidence="1" type="ORF">NBR_LOCUS9432</name>
</gene>
<dbReference type="AlphaFoldDB" id="A0A0N4Y1E2"/>
<dbReference type="STRING" id="27835.A0A0N4Y1E2"/>
<sequence length="216" mass="25484">MSSENTQTYAPQPPQVQFHRLKKERDMLIEERWDCEKVKKEHRVECKQIVDKVKGHYDRMKQMREDITKRIGVLNKKVRSEGSEIEGCSFHLAQAWNRRKNAAGLRQRIQGLLRDRSNSRWWGTIKAVVFLPEKLRNNVRALRTPPVTRAHPACNKCAQFLWLLLFSSSMAEFLINGFCLLRYIKSTWLTGPFVDLWSKWEITTLRTTNVAEAFHR</sequence>
<dbReference type="WBParaSite" id="NBR_0000943101-mRNA-1">
    <property type="protein sequence ID" value="NBR_0000943101-mRNA-1"/>
    <property type="gene ID" value="NBR_0000943101"/>
</dbReference>
<evidence type="ECO:0000313" key="1">
    <source>
        <dbReference type="EMBL" id="VDL73021.1"/>
    </source>
</evidence>
<evidence type="ECO:0000313" key="3">
    <source>
        <dbReference type="WBParaSite" id="NBR_0000943101-mRNA-1"/>
    </source>
</evidence>
<name>A0A0N4Y1E2_NIPBR</name>
<protein>
    <submittedName>
        <fullName evidence="1 3">Uncharacterized protein</fullName>
    </submittedName>
</protein>
<dbReference type="Proteomes" id="UP000271162">
    <property type="component" value="Unassembled WGS sequence"/>
</dbReference>
<reference evidence="3" key="1">
    <citation type="submission" date="2017-02" db="UniProtKB">
        <authorList>
            <consortium name="WormBaseParasite"/>
        </authorList>
    </citation>
    <scope>IDENTIFICATION</scope>
</reference>